<feature type="compositionally biased region" description="Polar residues" evidence="1">
    <location>
        <begin position="170"/>
        <end position="190"/>
    </location>
</feature>
<keyword evidence="3" id="KW-1185">Reference proteome</keyword>
<evidence type="ECO:0000256" key="1">
    <source>
        <dbReference type="SAM" id="MobiDB-lite"/>
    </source>
</evidence>
<protein>
    <submittedName>
        <fullName evidence="2">Uncharacterized protein</fullName>
    </submittedName>
</protein>
<feature type="compositionally biased region" description="Basic and acidic residues" evidence="1">
    <location>
        <begin position="77"/>
        <end position="99"/>
    </location>
</feature>
<feature type="region of interest" description="Disordered" evidence="1">
    <location>
        <begin position="1"/>
        <end position="199"/>
    </location>
</feature>
<dbReference type="AlphaFoldDB" id="A0A7J7IRK9"/>
<dbReference type="EMBL" id="VWRR01000002">
    <property type="protein sequence ID" value="KAF6005001.1"/>
    <property type="molecule type" value="Genomic_DNA"/>
</dbReference>
<sequence length="259" mass="27160">MNQSDCPSKPTAPASKLNHQAEAPKHLLQASRVAENPKQDSASQRGTADDRASLELVTSTLQHALASTQTEPSTSESTKEEIAPRVAENKSTLEQRYPFRAESVTEAATATQTLGAKQSDIETAGSTASRPETIRESANPMTSKPHGNGRDETAQAPETIPRVPGPAMTSAVSKNLSPVQTPTPLEQTAPGSEPTPAAALRVADPSVHGTSGPFFGMAGGIRDFQREPVSASSTSMMTTDQTRPVFGAPSALGSGARFW</sequence>
<evidence type="ECO:0000313" key="3">
    <source>
        <dbReference type="Proteomes" id="UP000530660"/>
    </source>
</evidence>
<dbReference type="Proteomes" id="UP000530660">
    <property type="component" value="Unassembled WGS sequence"/>
</dbReference>
<comment type="caution">
    <text evidence="2">The sequence shown here is derived from an EMBL/GenBank/DDBJ whole genome shotgun (WGS) entry which is preliminary data.</text>
</comment>
<evidence type="ECO:0000313" key="2">
    <source>
        <dbReference type="EMBL" id="KAF6005001.1"/>
    </source>
</evidence>
<organism evidence="2 3">
    <name type="scientific">Cyanidiococcus yangmingshanensis</name>
    <dbReference type="NCBI Taxonomy" id="2690220"/>
    <lineage>
        <taxon>Eukaryota</taxon>
        <taxon>Rhodophyta</taxon>
        <taxon>Bangiophyceae</taxon>
        <taxon>Cyanidiales</taxon>
        <taxon>Cyanidiaceae</taxon>
        <taxon>Cyanidiococcus</taxon>
    </lineage>
</organism>
<feature type="region of interest" description="Disordered" evidence="1">
    <location>
        <begin position="228"/>
        <end position="259"/>
    </location>
</feature>
<accession>A0A7J7IRK9</accession>
<feature type="compositionally biased region" description="Polar residues" evidence="1">
    <location>
        <begin position="56"/>
        <end position="66"/>
    </location>
</feature>
<proteinExistence type="predicted"/>
<name>A0A7J7IRK9_9RHOD</name>
<feature type="compositionally biased region" description="Polar residues" evidence="1">
    <location>
        <begin position="106"/>
        <end position="116"/>
    </location>
</feature>
<reference evidence="2 3" key="1">
    <citation type="journal article" date="2020" name="J. Phycol.">
        <title>Comparative genome analysis reveals Cyanidiococcus gen. nov., a new extremophilic red algal genus sister to Cyanidioschyzon (Cyanidioschyzonaceae, Rhodophyta).</title>
        <authorList>
            <person name="Liu S.-L."/>
            <person name="Chiang Y.-R."/>
            <person name="Yoon H.S."/>
            <person name="Fu H.-Y."/>
        </authorList>
    </citation>
    <scope>NUCLEOTIDE SEQUENCE [LARGE SCALE GENOMIC DNA]</scope>
    <source>
        <strain evidence="2 3">THAL066</strain>
    </source>
</reference>
<gene>
    <name evidence="2" type="ORF">F1559_004834</name>
</gene>
<feature type="compositionally biased region" description="Low complexity" evidence="1">
    <location>
        <begin position="67"/>
        <end position="76"/>
    </location>
</feature>
<feature type="compositionally biased region" description="Polar residues" evidence="1">
    <location>
        <begin position="230"/>
        <end position="242"/>
    </location>
</feature>